<feature type="domain" description="Malectin" evidence="10">
    <location>
        <begin position="1"/>
        <end position="102"/>
    </location>
</feature>
<keyword evidence="12" id="KW-1185">Reference proteome</keyword>
<sequence length="379" mass="42646">MFQTFRYGLDKLYYQFPAPNGIYNVELYFTEPWLGIGGSMDATGMRLFDVAINDKIVLKDLDIWKEAGSNAALKKTFQVKVNDGMLRISFPNTKVGQAIIAAIAVASRNGNVQKAPSFQMIKDLNCTGCSINSWLDEGDELFKNAEIQINKLPSSLFGSDWLFAERKNLDDIHFVLTDTADVYLAIESGLKISKEYERLNDSVITDEDSGRKYDLHRKRFIKGERATINYKGVGLIAIQQATNMQPAYDLKPTTSYKSDVAIFNKSVEKKIISNNERTVIKNDDNAEIVWPIETGVADVYSITVKYNSPLEKDIDAMLQLFDVSNKKLVEEPVQFKFTKTGKWNYVNINTGSMINAGSYKVKLVTKNAEGLIISNIDVQ</sequence>
<dbReference type="InterPro" id="IPR039155">
    <property type="entry name" value="MLEC"/>
</dbReference>
<evidence type="ECO:0000256" key="8">
    <source>
        <dbReference type="ARBA" id="ARBA00023180"/>
    </source>
</evidence>
<evidence type="ECO:0000313" key="12">
    <source>
        <dbReference type="Proteomes" id="UP001202248"/>
    </source>
</evidence>
<dbReference type="PANTHER" id="PTHR13460">
    <property type="match status" value="1"/>
</dbReference>
<keyword evidence="4" id="KW-0732">Signal</keyword>
<evidence type="ECO:0000256" key="9">
    <source>
        <dbReference type="ARBA" id="ARBA00023277"/>
    </source>
</evidence>
<evidence type="ECO:0000256" key="6">
    <source>
        <dbReference type="ARBA" id="ARBA00022989"/>
    </source>
</evidence>
<proteinExistence type="inferred from homology"/>
<dbReference type="EMBL" id="JAKWBL010000002">
    <property type="protein sequence ID" value="MCH5598769.1"/>
    <property type="molecule type" value="Genomic_DNA"/>
</dbReference>
<dbReference type="SUPFAM" id="SSF49785">
    <property type="entry name" value="Galactose-binding domain-like"/>
    <property type="match status" value="1"/>
</dbReference>
<organism evidence="11 12">
    <name type="scientific">Niabella ginsengisoli</name>
    <dbReference type="NCBI Taxonomy" id="522298"/>
    <lineage>
        <taxon>Bacteria</taxon>
        <taxon>Pseudomonadati</taxon>
        <taxon>Bacteroidota</taxon>
        <taxon>Chitinophagia</taxon>
        <taxon>Chitinophagales</taxon>
        <taxon>Chitinophagaceae</taxon>
        <taxon>Niabella</taxon>
    </lineage>
</organism>
<protein>
    <submittedName>
        <fullName evidence="11">Malectin</fullName>
    </submittedName>
</protein>
<comment type="similarity">
    <text evidence="2">Belongs to the malectin family.</text>
</comment>
<keyword evidence="7" id="KW-0472">Membrane</keyword>
<dbReference type="Gene3D" id="2.60.120.430">
    <property type="entry name" value="Galactose-binding lectin"/>
    <property type="match status" value="1"/>
</dbReference>
<keyword evidence="6" id="KW-1133">Transmembrane helix</keyword>
<evidence type="ECO:0000313" key="11">
    <source>
        <dbReference type="EMBL" id="MCH5598769.1"/>
    </source>
</evidence>
<name>A0ABS9SK76_9BACT</name>
<evidence type="ECO:0000256" key="5">
    <source>
        <dbReference type="ARBA" id="ARBA00022824"/>
    </source>
</evidence>
<dbReference type="InterPro" id="IPR021720">
    <property type="entry name" value="Malectin_dom"/>
</dbReference>
<dbReference type="Pfam" id="PF11721">
    <property type="entry name" value="Malectin"/>
    <property type="match status" value="1"/>
</dbReference>
<gene>
    <name evidence="11" type="ORF">MKP09_13065</name>
</gene>
<keyword evidence="8" id="KW-0325">Glycoprotein</keyword>
<dbReference type="Gene3D" id="2.60.120.260">
    <property type="entry name" value="Galactose-binding domain-like"/>
    <property type="match status" value="1"/>
</dbReference>
<keyword evidence="5" id="KW-0256">Endoplasmic reticulum</keyword>
<evidence type="ECO:0000256" key="7">
    <source>
        <dbReference type="ARBA" id="ARBA00023136"/>
    </source>
</evidence>
<evidence type="ECO:0000256" key="1">
    <source>
        <dbReference type="ARBA" id="ARBA00004115"/>
    </source>
</evidence>
<dbReference type="Proteomes" id="UP001202248">
    <property type="component" value="Unassembled WGS sequence"/>
</dbReference>
<evidence type="ECO:0000256" key="4">
    <source>
        <dbReference type="ARBA" id="ARBA00022729"/>
    </source>
</evidence>
<evidence type="ECO:0000259" key="10">
    <source>
        <dbReference type="Pfam" id="PF11721"/>
    </source>
</evidence>
<comment type="caution">
    <text evidence="11">The sequence shown here is derived from an EMBL/GenBank/DDBJ whole genome shotgun (WGS) entry which is preliminary data.</text>
</comment>
<comment type="subcellular location">
    <subcellularLocation>
        <location evidence="1">Endoplasmic reticulum membrane</location>
        <topology evidence="1">Single-pass type I membrane protein</topology>
    </subcellularLocation>
</comment>
<dbReference type="PANTHER" id="PTHR13460:SF0">
    <property type="entry name" value="MALECTIN"/>
    <property type="match status" value="1"/>
</dbReference>
<reference evidence="11 12" key="1">
    <citation type="submission" date="2022-02" db="EMBL/GenBank/DDBJ databases">
        <authorList>
            <person name="Min J."/>
        </authorList>
    </citation>
    <scope>NUCLEOTIDE SEQUENCE [LARGE SCALE GENOMIC DNA]</scope>
    <source>
        <strain evidence="11 12">GR10-1</strain>
    </source>
</reference>
<accession>A0ABS9SK76</accession>
<keyword evidence="9" id="KW-0119">Carbohydrate metabolism</keyword>
<evidence type="ECO:0000256" key="3">
    <source>
        <dbReference type="ARBA" id="ARBA00022692"/>
    </source>
</evidence>
<keyword evidence="3" id="KW-0812">Transmembrane</keyword>
<dbReference type="InterPro" id="IPR008979">
    <property type="entry name" value="Galactose-bd-like_sf"/>
</dbReference>
<dbReference type="RefSeq" id="WP_240830441.1">
    <property type="nucleotide sequence ID" value="NZ_JAKWBL010000002.1"/>
</dbReference>
<evidence type="ECO:0000256" key="2">
    <source>
        <dbReference type="ARBA" id="ARBA00009141"/>
    </source>
</evidence>